<evidence type="ECO:0000313" key="4">
    <source>
        <dbReference type="Proteomes" id="UP000001982"/>
    </source>
</evidence>
<dbReference type="STRING" id="318161.Sden_3401"/>
<dbReference type="eggNOG" id="ENOG50347AW">
    <property type="taxonomic scope" value="Bacteria"/>
</dbReference>
<protein>
    <recommendedName>
        <fullName evidence="2">Bacterial toxin 44 domain-containing protein</fullName>
    </recommendedName>
</protein>
<sequence length="167" mass="17243">MARLVVMHRTGGALDVAHSQESDYIGSASMGNFLYGANAKAMGFTESTILRGAAFYQAIGNDFWSNLPHGIYNYVTNTGDNPGDPEQTLAGVRYHDEVFMKNQSDPSSVSCADAGSAGNALLPGGGEGGNPGGGAGGGSGDIGGGSGRGTKWCFYQKGFPTYCWITP</sequence>
<keyword evidence="4" id="KW-1185">Reference proteome</keyword>
<dbReference type="InterPro" id="IPR028946">
    <property type="entry name" value="Ntox44"/>
</dbReference>
<reference evidence="3 4" key="1">
    <citation type="submission" date="2006-03" db="EMBL/GenBank/DDBJ databases">
        <title>Complete sequence of Shewanella denitrificans OS217.</title>
        <authorList>
            <consortium name="US DOE Joint Genome Institute"/>
            <person name="Copeland A."/>
            <person name="Lucas S."/>
            <person name="Lapidus A."/>
            <person name="Barry K."/>
            <person name="Detter J.C."/>
            <person name="Glavina del Rio T."/>
            <person name="Hammon N."/>
            <person name="Israni S."/>
            <person name="Dalin E."/>
            <person name="Tice H."/>
            <person name="Pitluck S."/>
            <person name="Brettin T."/>
            <person name="Bruce D."/>
            <person name="Han C."/>
            <person name="Tapia R."/>
            <person name="Gilna P."/>
            <person name="Kiss H."/>
            <person name="Schmutz J."/>
            <person name="Larimer F."/>
            <person name="Land M."/>
            <person name="Hauser L."/>
            <person name="Kyrpides N."/>
            <person name="Lykidis A."/>
            <person name="Richardson P."/>
        </authorList>
    </citation>
    <scope>NUCLEOTIDE SEQUENCE [LARGE SCALE GENOMIC DNA]</scope>
    <source>
        <strain evidence="4">OS217 / ATCC BAA-1090 / DSM 15013</strain>
    </source>
</reference>
<gene>
    <name evidence="3" type="ordered locus">Sden_3401</name>
</gene>
<dbReference type="HOGENOM" id="CLU_1593415_0_0_6"/>
<feature type="domain" description="Bacterial toxin 44" evidence="2">
    <location>
        <begin position="17"/>
        <end position="97"/>
    </location>
</feature>
<dbReference type="OrthoDB" id="9803578at2"/>
<feature type="compositionally biased region" description="Gly residues" evidence="1">
    <location>
        <begin position="123"/>
        <end position="141"/>
    </location>
</feature>
<evidence type="ECO:0000256" key="1">
    <source>
        <dbReference type="SAM" id="MobiDB-lite"/>
    </source>
</evidence>
<proteinExistence type="predicted"/>
<accession>Q12IP9</accession>
<evidence type="ECO:0000259" key="2">
    <source>
        <dbReference type="Pfam" id="PF15607"/>
    </source>
</evidence>
<dbReference type="EMBL" id="CP000302">
    <property type="protein sequence ID" value="ABE56677.1"/>
    <property type="molecule type" value="Genomic_DNA"/>
</dbReference>
<name>Q12IP9_SHEDO</name>
<dbReference type="Pfam" id="PF15607">
    <property type="entry name" value="Ntox44"/>
    <property type="match status" value="1"/>
</dbReference>
<organism evidence="3 4">
    <name type="scientific">Shewanella denitrificans (strain OS217 / ATCC BAA-1090 / DSM 15013)</name>
    <dbReference type="NCBI Taxonomy" id="318161"/>
    <lineage>
        <taxon>Bacteria</taxon>
        <taxon>Pseudomonadati</taxon>
        <taxon>Pseudomonadota</taxon>
        <taxon>Gammaproteobacteria</taxon>
        <taxon>Alteromonadales</taxon>
        <taxon>Shewanellaceae</taxon>
        <taxon>Shewanella</taxon>
    </lineage>
</organism>
<evidence type="ECO:0000313" key="3">
    <source>
        <dbReference type="EMBL" id="ABE56677.1"/>
    </source>
</evidence>
<feature type="region of interest" description="Disordered" evidence="1">
    <location>
        <begin position="122"/>
        <end position="141"/>
    </location>
</feature>
<dbReference type="KEGG" id="sdn:Sden_3401"/>
<dbReference type="AlphaFoldDB" id="Q12IP9"/>
<dbReference type="Proteomes" id="UP000001982">
    <property type="component" value="Chromosome"/>
</dbReference>
<dbReference type="RefSeq" id="WP_011497819.1">
    <property type="nucleotide sequence ID" value="NC_007954.1"/>
</dbReference>